<dbReference type="Proteomes" id="UP000280834">
    <property type="component" value="Unassembled WGS sequence"/>
</dbReference>
<sequence length="40" mass="4635">MSREPSIINNPSTSEPETVTVFILVFRITKKTGYRRCCFI</sequence>
<dbReference type="EMBL" id="UZAG01023594">
    <property type="protein sequence ID" value="VDO57163.1"/>
    <property type="molecule type" value="Genomic_DNA"/>
</dbReference>
<proteinExistence type="predicted"/>
<keyword evidence="2" id="KW-1185">Reference proteome</keyword>
<dbReference type="AlphaFoldDB" id="A0A0R3RDH2"/>
<protein>
    <submittedName>
        <fullName evidence="1 3">Uncharacterized protein</fullName>
    </submittedName>
</protein>
<reference evidence="3" key="1">
    <citation type="submission" date="2017-02" db="UniProtKB">
        <authorList>
            <consortium name="WormBaseParasite"/>
        </authorList>
    </citation>
    <scope>IDENTIFICATION</scope>
</reference>
<name>A0A0R3RDH2_9BILA</name>
<gene>
    <name evidence="1" type="ORF">BTMF_LOCUS16054</name>
</gene>
<accession>A0A0R3RDH2</accession>
<evidence type="ECO:0000313" key="2">
    <source>
        <dbReference type="Proteomes" id="UP000280834"/>
    </source>
</evidence>
<evidence type="ECO:0000313" key="1">
    <source>
        <dbReference type="EMBL" id="VDO57163.1"/>
    </source>
</evidence>
<dbReference type="WBParaSite" id="BTMF_0001809501-mRNA-1">
    <property type="protein sequence ID" value="BTMF_0001809501-mRNA-1"/>
    <property type="gene ID" value="BTMF_0001809501"/>
</dbReference>
<organism evidence="3">
    <name type="scientific">Brugia timori</name>
    <dbReference type="NCBI Taxonomy" id="42155"/>
    <lineage>
        <taxon>Eukaryota</taxon>
        <taxon>Metazoa</taxon>
        <taxon>Ecdysozoa</taxon>
        <taxon>Nematoda</taxon>
        <taxon>Chromadorea</taxon>
        <taxon>Rhabditida</taxon>
        <taxon>Spirurina</taxon>
        <taxon>Spiruromorpha</taxon>
        <taxon>Filarioidea</taxon>
        <taxon>Onchocercidae</taxon>
        <taxon>Brugia</taxon>
    </lineage>
</organism>
<evidence type="ECO:0000313" key="3">
    <source>
        <dbReference type="WBParaSite" id="BTMF_0001809501-mRNA-1"/>
    </source>
</evidence>
<reference evidence="1 2" key="2">
    <citation type="submission" date="2018-11" db="EMBL/GenBank/DDBJ databases">
        <authorList>
            <consortium name="Pathogen Informatics"/>
        </authorList>
    </citation>
    <scope>NUCLEOTIDE SEQUENCE [LARGE SCALE GENOMIC DNA]</scope>
</reference>